<dbReference type="SMART" id="SM00093">
    <property type="entry name" value="SERPIN"/>
    <property type="match status" value="1"/>
</dbReference>
<dbReference type="GO" id="GO:0004867">
    <property type="term" value="F:serine-type endopeptidase inhibitor activity"/>
    <property type="evidence" value="ECO:0007669"/>
    <property type="project" value="InterPro"/>
</dbReference>
<dbReference type="InterPro" id="IPR042185">
    <property type="entry name" value="Serpin_sf_2"/>
</dbReference>
<dbReference type="SUPFAM" id="SSF56574">
    <property type="entry name" value="Serpins"/>
    <property type="match status" value="1"/>
</dbReference>
<dbReference type="Gene3D" id="2.30.39.10">
    <property type="entry name" value="Alpha-1-antitrypsin, domain 1"/>
    <property type="match status" value="1"/>
</dbReference>
<feature type="compositionally biased region" description="Low complexity" evidence="3">
    <location>
        <begin position="1"/>
        <end position="29"/>
    </location>
</feature>
<keyword evidence="6" id="KW-1185">Reference proteome</keyword>
<protein>
    <recommendedName>
        <fullName evidence="4">Serpin domain-containing protein</fullName>
    </recommendedName>
</protein>
<gene>
    <name evidence="5" type="ORF">NCGR_LOCUS40098</name>
</gene>
<evidence type="ECO:0000313" key="6">
    <source>
        <dbReference type="Proteomes" id="UP000604825"/>
    </source>
</evidence>
<dbReference type="InterPro" id="IPR000215">
    <property type="entry name" value="Serpin_fam"/>
</dbReference>
<dbReference type="GO" id="GO:0005615">
    <property type="term" value="C:extracellular space"/>
    <property type="evidence" value="ECO:0007669"/>
    <property type="project" value="InterPro"/>
</dbReference>
<comment type="caution">
    <text evidence="5">The sequence shown here is derived from an EMBL/GenBank/DDBJ whole genome shotgun (WGS) entry which is preliminary data.</text>
</comment>
<dbReference type="OrthoDB" id="1063785at2759"/>
<dbReference type="PANTHER" id="PTHR11461">
    <property type="entry name" value="SERINE PROTEASE INHIBITOR, SERPIN"/>
    <property type="match status" value="1"/>
</dbReference>
<dbReference type="InterPro" id="IPR023796">
    <property type="entry name" value="Serpin_dom"/>
</dbReference>
<feature type="region of interest" description="Disordered" evidence="3">
    <location>
        <begin position="224"/>
        <end position="245"/>
    </location>
</feature>
<dbReference type="Proteomes" id="UP000604825">
    <property type="component" value="Unassembled WGS sequence"/>
</dbReference>
<feature type="compositionally biased region" description="Basic and acidic residues" evidence="3">
    <location>
        <begin position="233"/>
        <end position="243"/>
    </location>
</feature>
<reference evidence="5" key="1">
    <citation type="submission" date="2020-10" db="EMBL/GenBank/DDBJ databases">
        <authorList>
            <person name="Han B."/>
            <person name="Lu T."/>
            <person name="Zhao Q."/>
            <person name="Huang X."/>
            <person name="Zhao Y."/>
        </authorList>
    </citation>
    <scope>NUCLEOTIDE SEQUENCE</scope>
</reference>
<evidence type="ECO:0000313" key="5">
    <source>
        <dbReference type="EMBL" id="CAD6256594.1"/>
    </source>
</evidence>
<feature type="region of interest" description="Disordered" evidence="3">
    <location>
        <begin position="1"/>
        <end position="49"/>
    </location>
</feature>
<dbReference type="Pfam" id="PF00079">
    <property type="entry name" value="Serpin"/>
    <property type="match status" value="2"/>
</dbReference>
<evidence type="ECO:0000256" key="3">
    <source>
        <dbReference type="SAM" id="MobiDB-lite"/>
    </source>
</evidence>
<dbReference type="InterPro" id="IPR042178">
    <property type="entry name" value="Serpin_sf_1"/>
</dbReference>
<organism evidence="5 6">
    <name type="scientific">Miscanthus lutarioriparius</name>
    <dbReference type="NCBI Taxonomy" id="422564"/>
    <lineage>
        <taxon>Eukaryota</taxon>
        <taxon>Viridiplantae</taxon>
        <taxon>Streptophyta</taxon>
        <taxon>Embryophyta</taxon>
        <taxon>Tracheophyta</taxon>
        <taxon>Spermatophyta</taxon>
        <taxon>Magnoliopsida</taxon>
        <taxon>Liliopsida</taxon>
        <taxon>Poales</taxon>
        <taxon>Poaceae</taxon>
        <taxon>PACMAD clade</taxon>
        <taxon>Panicoideae</taxon>
        <taxon>Andropogonodae</taxon>
        <taxon>Andropogoneae</taxon>
        <taxon>Saccharinae</taxon>
        <taxon>Miscanthus</taxon>
    </lineage>
</organism>
<evidence type="ECO:0000256" key="1">
    <source>
        <dbReference type="ARBA" id="ARBA00009500"/>
    </source>
</evidence>
<feature type="domain" description="Serpin" evidence="4">
    <location>
        <begin position="40"/>
        <end position="412"/>
    </location>
</feature>
<name>A0A811QKI4_9POAL</name>
<accession>A0A811QKI4</accession>
<dbReference type="AlphaFoldDB" id="A0A811QKI4"/>
<sequence length="414" mass="44858">MAAATTAAADAAQDGQTPSLSASPSTSRPRLPPPPPPPTTTTTTSRSRRCPCTRAQLLAFLGAPSAEGLADFGRRVADRVLADRSDAGGPRVLFGGGVWVDAACGGLTDAFRDVAAEAYKSEARTVSFTDEWVKKATDNLIDSMISTDDINAATDLVLANAIYFKGDWMEPFQLQFTSPGTFHRLDGGHVELDFMEKYRRMDVACMDGFKVLKLPYKLGATPPAHGQLKRRRGQVDTKSKDMPSTEVNESTRYSMFVFLPDTRDGMATMVDVVTAAAAFMYSISAEMKLRDVDLKLPKFKITFNWGNLKETLCQLGLTLPFSPEAADLRGMCNGDEGDGKSRRTTFLSKVAHMAVVNVNEKGTEAGAVAFHVHGGSGPPPDLVEFTADHPFTFFIMEERSGVIVFVGHILDPTK</sequence>
<comment type="similarity">
    <text evidence="1 2">Belongs to the serpin family.</text>
</comment>
<dbReference type="EMBL" id="CAJGYO010000010">
    <property type="protein sequence ID" value="CAD6256594.1"/>
    <property type="molecule type" value="Genomic_DNA"/>
</dbReference>
<dbReference type="InterPro" id="IPR036186">
    <property type="entry name" value="Serpin_sf"/>
</dbReference>
<dbReference type="PANTHER" id="PTHR11461:SF313">
    <property type="entry name" value="SERPIN-Z5-RELATED"/>
    <property type="match status" value="1"/>
</dbReference>
<evidence type="ECO:0000259" key="4">
    <source>
        <dbReference type="SMART" id="SM00093"/>
    </source>
</evidence>
<evidence type="ECO:0000256" key="2">
    <source>
        <dbReference type="RuleBase" id="RU000411"/>
    </source>
</evidence>
<proteinExistence type="inferred from homology"/>
<dbReference type="Gene3D" id="3.30.497.10">
    <property type="entry name" value="Antithrombin, subunit I, domain 2"/>
    <property type="match status" value="1"/>
</dbReference>
<feature type="compositionally biased region" description="Pro residues" evidence="3">
    <location>
        <begin position="30"/>
        <end position="39"/>
    </location>
</feature>